<gene>
    <name evidence="2" type="ORF">BaRGS_00033352</name>
</gene>
<comment type="caution">
    <text evidence="2">The sequence shown here is derived from an EMBL/GenBank/DDBJ whole genome shotgun (WGS) entry which is preliminary data.</text>
</comment>
<evidence type="ECO:0000313" key="2">
    <source>
        <dbReference type="EMBL" id="KAK7475402.1"/>
    </source>
</evidence>
<evidence type="ECO:0000256" key="1">
    <source>
        <dbReference type="SAM" id="MobiDB-lite"/>
    </source>
</evidence>
<evidence type="ECO:0000313" key="3">
    <source>
        <dbReference type="Proteomes" id="UP001519460"/>
    </source>
</evidence>
<keyword evidence="3" id="KW-1185">Reference proteome</keyword>
<reference evidence="2 3" key="1">
    <citation type="journal article" date="2023" name="Sci. Data">
        <title>Genome assembly of the Korean intertidal mud-creeper Batillaria attramentaria.</title>
        <authorList>
            <person name="Patra A.K."/>
            <person name="Ho P.T."/>
            <person name="Jun S."/>
            <person name="Lee S.J."/>
            <person name="Kim Y."/>
            <person name="Won Y.J."/>
        </authorList>
    </citation>
    <scope>NUCLEOTIDE SEQUENCE [LARGE SCALE GENOMIC DNA]</scope>
    <source>
        <strain evidence="2">Wonlab-2016</strain>
    </source>
</reference>
<protein>
    <submittedName>
        <fullName evidence="2">Uncharacterized protein</fullName>
    </submittedName>
</protein>
<proteinExistence type="predicted"/>
<sequence>MDITSTKTHFADERMGAAVALVGEYILRNSMSRTSETRLYTGIQADNYNAAASKIMATGEERLLEVSLVPRQRHGQSEKGHSIMDNADVIKSHLGCRRRAESMSRVTDRGQNRRTQ</sequence>
<accession>A0ABD0JK58</accession>
<feature type="compositionally biased region" description="Basic and acidic residues" evidence="1">
    <location>
        <begin position="98"/>
        <end position="116"/>
    </location>
</feature>
<dbReference type="Proteomes" id="UP001519460">
    <property type="component" value="Unassembled WGS sequence"/>
</dbReference>
<dbReference type="EMBL" id="JACVVK020000407">
    <property type="protein sequence ID" value="KAK7475402.1"/>
    <property type="molecule type" value="Genomic_DNA"/>
</dbReference>
<feature type="region of interest" description="Disordered" evidence="1">
    <location>
        <begin position="95"/>
        <end position="116"/>
    </location>
</feature>
<dbReference type="AlphaFoldDB" id="A0ABD0JK58"/>
<name>A0ABD0JK58_9CAEN</name>
<organism evidence="2 3">
    <name type="scientific">Batillaria attramentaria</name>
    <dbReference type="NCBI Taxonomy" id="370345"/>
    <lineage>
        <taxon>Eukaryota</taxon>
        <taxon>Metazoa</taxon>
        <taxon>Spiralia</taxon>
        <taxon>Lophotrochozoa</taxon>
        <taxon>Mollusca</taxon>
        <taxon>Gastropoda</taxon>
        <taxon>Caenogastropoda</taxon>
        <taxon>Sorbeoconcha</taxon>
        <taxon>Cerithioidea</taxon>
        <taxon>Batillariidae</taxon>
        <taxon>Batillaria</taxon>
    </lineage>
</organism>